<evidence type="ECO:0000256" key="1">
    <source>
        <dbReference type="ARBA" id="ARBA00001917"/>
    </source>
</evidence>
<keyword evidence="6" id="KW-0288">FMN</keyword>
<dbReference type="EMBL" id="BMIR01000019">
    <property type="protein sequence ID" value="GGE51085.1"/>
    <property type="molecule type" value="Genomic_DNA"/>
</dbReference>
<protein>
    <submittedName>
        <fullName evidence="9">Putative flavodoxin-1</fullName>
    </submittedName>
</protein>
<reference evidence="9" key="1">
    <citation type="journal article" date="2014" name="Int. J. Syst. Evol. Microbiol.">
        <title>Complete genome sequence of Corynebacterium casei LMG S-19264T (=DSM 44701T), isolated from a smear-ripened cheese.</title>
        <authorList>
            <consortium name="US DOE Joint Genome Institute (JGI-PGF)"/>
            <person name="Walter F."/>
            <person name="Albersmeier A."/>
            <person name="Kalinowski J."/>
            <person name="Ruckert C."/>
        </authorList>
    </citation>
    <scope>NUCLEOTIDE SEQUENCE</scope>
    <source>
        <strain evidence="9">CGMCC 1.15371</strain>
    </source>
</reference>
<comment type="cofactor">
    <cofactor evidence="1">
        <name>FMN</name>
        <dbReference type="ChEBI" id="CHEBI:58210"/>
    </cofactor>
</comment>
<dbReference type="PROSITE" id="PS50902">
    <property type="entry name" value="FLAVODOXIN_LIKE"/>
    <property type="match status" value="1"/>
</dbReference>
<evidence type="ECO:0000256" key="4">
    <source>
        <dbReference type="ARBA" id="ARBA00022448"/>
    </source>
</evidence>
<evidence type="ECO:0000256" key="7">
    <source>
        <dbReference type="ARBA" id="ARBA00022982"/>
    </source>
</evidence>
<proteinExistence type="inferred from homology"/>
<evidence type="ECO:0000313" key="9">
    <source>
        <dbReference type="EMBL" id="GGE51085.1"/>
    </source>
</evidence>
<dbReference type="Gene3D" id="3.40.50.360">
    <property type="match status" value="1"/>
</dbReference>
<gene>
    <name evidence="9" type="primary">ykuN</name>
    <name evidence="9" type="ORF">GCM10011391_32340</name>
</gene>
<reference evidence="9" key="2">
    <citation type="submission" date="2020-09" db="EMBL/GenBank/DDBJ databases">
        <authorList>
            <person name="Sun Q."/>
            <person name="Zhou Y."/>
        </authorList>
    </citation>
    <scope>NUCLEOTIDE SEQUENCE</scope>
    <source>
        <strain evidence="9">CGMCC 1.15371</strain>
    </source>
</reference>
<comment type="similarity">
    <text evidence="3">Belongs to the flavodoxin family.</text>
</comment>
<dbReference type="Proteomes" id="UP000628775">
    <property type="component" value="Unassembled WGS sequence"/>
</dbReference>
<dbReference type="GO" id="GO:0016651">
    <property type="term" value="F:oxidoreductase activity, acting on NAD(P)H"/>
    <property type="evidence" value="ECO:0007669"/>
    <property type="project" value="UniProtKB-ARBA"/>
</dbReference>
<dbReference type="GO" id="GO:0010181">
    <property type="term" value="F:FMN binding"/>
    <property type="evidence" value="ECO:0007669"/>
    <property type="project" value="InterPro"/>
</dbReference>
<dbReference type="PANTHER" id="PTHR42809">
    <property type="entry name" value="FLAVODOXIN 2"/>
    <property type="match status" value="1"/>
</dbReference>
<comment type="caution">
    <text evidence="9">The sequence shown here is derived from an EMBL/GenBank/DDBJ whole genome shotgun (WGS) entry which is preliminary data.</text>
</comment>
<keyword evidence="7" id="KW-0249">Electron transport</keyword>
<dbReference type="InterPro" id="IPR050619">
    <property type="entry name" value="Flavodoxin"/>
</dbReference>
<accession>A0A8J2YKH0</accession>
<dbReference type="Pfam" id="PF00258">
    <property type="entry name" value="Flavodoxin_1"/>
    <property type="match status" value="1"/>
</dbReference>
<evidence type="ECO:0000313" key="10">
    <source>
        <dbReference type="Proteomes" id="UP000628775"/>
    </source>
</evidence>
<feature type="domain" description="Flavodoxin-like" evidence="8">
    <location>
        <begin position="3"/>
        <end position="140"/>
    </location>
</feature>
<comment type="function">
    <text evidence="2">Low-potential electron donor to a number of redox enzymes.</text>
</comment>
<dbReference type="InterPro" id="IPR008254">
    <property type="entry name" value="Flavodoxin/NO_synth"/>
</dbReference>
<evidence type="ECO:0000259" key="8">
    <source>
        <dbReference type="PROSITE" id="PS50902"/>
    </source>
</evidence>
<keyword evidence="5" id="KW-0285">Flavoprotein</keyword>
<keyword evidence="10" id="KW-1185">Reference proteome</keyword>
<dbReference type="AlphaFoldDB" id="A0A8J2YKH0"/>
<organism evidence="9 10">
    <name type="scientific">Pullulanibacillus camelliae</name>
    <dbReference type="NCBI Taxonomy" id="1707096"/>
    <lineage>
        <taxon>Bacteria</taxon>
        <taxon>Bacillati</taxon>
        <taxon>Bacillota</taxon>
        <taxon>Bacilli</taxon>
        <taxon>Bacillales</taxon>
        <taxon>Sporolactobacillaceae</taxon>
        <taxon>Pullulanibacillus</taxon>
    </lineage>
</organism>
<dbReference type="RefSeq" id="WP_188696684.1">
    <property type="nucleotide sequence ID" value="NZ_BMIR01000019.1"/>
</dbReference>
<name>A0A8J2YKH0_9BACL</name>
<dbReference type="InterPro" id="IPR029039">
    <property type="entry name" value="Flavoprotein-like_sf"/>
</dbReference>
<evidence type="ECO:0000256" key="2">
    <source>
        <dbReference type="ARBA" id="ARBA00003297"/>
    </source>
</evidence>
<evidence type="ECO:0000256" key="3">
    <source>
        <dbReference type="ARBA" id="ARBA00005267"/>
    </source>
</evidence>
<evidence type="ECO:0000256" key="5">
    <source>
        <dbReference type="ARBA" id="ARBA00022630"/>
    </source>
</evidence>
<keyword evidence="4" id="KW-0813">Transport</keyword>
<dbReference type="PANTHER" id="PTHR42809:SF1">
    <property type="entry name" value="FLAVODOXIN 1"/>
    <property type="match status" value="1"/>
</dbReference>
<dbReference type="SUPFAM" id="SSF52218">
    <property type="entry name" value="Flavoproteins"/>
    <property type="match status" value="1"/>
</dbReference>
<evidence type="ECO:0000256" key="6">
    <source>
        <dbReference type="ARBA" id="ARBA00022643"/>
    </source>
</evidence>
<sequence length="154" mass="17704">MKIAMVYTSVTGNTEALMRMIEQAFQTQGLPVDIYPIHAFDLEKLQQWDAIIVGTYSWGNGHIPREMRALFAAFEQQETRAVVTAVFGTGDSFYPHFCGAVDQFRDMLYVHTDLAVTLKVELLPQEQDVQRCQAFVERLMTRLNQHLEQKSIFN</sequence>